<keyword evidence="4" id="KW-1185">Reference proteome</keyword>
<reference evidence="3 4" key="1">
    <citation type="submission" date="2020-02" db="EMBL/GenBank/DDBJ databases">
        <title>Characterization of phylogenetic diversity of novel bifidobacterial species isolated in Czech ZOOs.</title>
        <authorList>
            <person name="Lugli G.A."/>
            <person name="Vera N.B."/>
            <person name="Ventura M."/>
        </authorList>
    </citation>
    <scope>NUCLEOTIDE SEQUENCE [LARGE SCALE GENOMIC DNA]</scope>
    <source>
        <strain evidence="3 4">DSM 109960</strain>
    </source>
</reference>
<dbReference type="Pfam" id="PF04397">
    <property type="entry name" value="LytTR"/>
    <property type="match status" value="1"/>
</dbReference>
<dbReference type="InterPro" id="IPR046947">
    <property type="entry name" value="LytR-like"/>
</dbReference>
<sequence>MHIGKNVQGEHMYRIAVVDDMPAQCKALADSLQEICDSPDDGYDADIQQFNAIADFEQALGTLREHGETFDIVFMDILLSAPSADNAGEHTENGIDVTSRLFDSHPSEPSDDQDDFVLPTQVVYVTGHAEFCTKVYDTDHVSFLLKPVKTDELRNALRKAVDRCEEYRSSPICVHNGKMEYVVWPRHIQYMERANRTLYIHYDDGRVLRSYLKLRSLEPMMPSYLIRCHASYMVNLYSVTAFAGTDFVMCDGTRIPVSQRRKHKTELSFKRFARTVR</sequence>
<name>A0A7Y0HVV6_9BIFI</name>
<dbReference type="EMBL" id="JAAIIF010000018">
    <property type="protein sequence ID" value="NMM96993.1"/>
    <property type="molecule type" value="Genomic_DNA"/>
</dbReference>
<evidence type="ECO:0000256" key="1">
    <source>
        <dbReference type="PROSITE-ProRule" id="PRU00169"/>
    </source>
</evidence>
<evidence type="ECO:0000313" key="4">
    <source>
        <dbReference type="Proteomes" id="UP000529710"/>
    </source>
</evidence>
<gene>
    <name evidence="3" type="ORF">G1C98_1731</name>
</gene>
<dbReference type="InterPro" id="IPR007492">
    <property type="entry name" value="LytTR_DNA-bd_dom"/>
</dbReference>
<feature type="modified residue" description="4-aspartylphosphate" evidence="1">
    <location>
        <position position="76"/>
    </location>
</feature>
<protein>
    <submittedName>
        <fullName evidence="3">DNA-binding response regulator</fullName>
    </submittedName>
</protein>
<dbReference type="SUPFAM" id="SSF52172">
    <property type="entry name" value="CheY-like"/>
    <property type="match status" value="1"/>
</dbReference>
<evidence type="ECO:0000259" key="2">
    <source>
        <dbReference type="PROSITE" id="PS50110"/>
    </source>
</evidence>
<accession>A0A7Y0HVV6</accession>
<dbReference type="SMART" id="SM00850">
    <property type="entry name" value="LytTR"/>
    <property type="match status" value="1"/>
</dbReference>
<feature type="domain" description="Response regulatory" evidence="2">
    <location>
        <begin position="14"/>
        <end position="161"/>
    </location>
</feature>
<dbReference type="Gene3D" id="3.40.50.2300">
    <property type="match status" value="1"/>
</dbReference>
<dbReference type="Proteomes" id="UP000529710">
    <property type="component" value="Unassembled WGS sequence"/>
</dbReference>
<dbReference type="Gene3D" id="2.40.50.1020">
    <property type="entry name" value="LytTr DNA-binding domain"/>
    <property type="match status" value="1"/>
</dbReference>
<dbReference type="GO" id="GO:0003677">
    <property type="term" value="F:DNA binding"/>
    <property type="evidence" value="ECO:0007669"/>
    <property type="project" value="UniProtKB-KW"/>
</dbReference>
<dbReference type="PANTHER" id="PTHR37299">
    <property type="entry name" value="TRANSCRIPTIONAL REGULATOR-RELATED"/>
    <property type="match status" value="1"/>
</dbReference>
<dbReference type="AlphaFoldDB" id="A0A7Y0HVV6"/>
<dbReference type="PANTHER" id="PTHR37299:SF1">
    <property type="entry name" value="STAGE 0 SPORULATION PROTEIN A HOMOLOG"/>
    <property type="match status" value="1"/>
</dbReference>
<dbReference type="InterPro" id="IPR011006">
    <property type="entry name" value="CheY-like_superfamily"/>
</dbReference>
<proteinExistence type="predicted"/>
<dbReference type="InterPro" id="IPR001789">
    <property type="entry name" value="Sig_transdc_resp-reg_receiver"/>
</dbReference>
<dbReference type="SMART" id="SM00448">
    <property type="entry name" value="REC"/>
    <property type="match status" value="1"/>
</dbReference>
<keyword evidence="3" id="KW-0238">DNA-binding</keyword>
<evidence type="ECO:0000313" key="3">
    <source>
        <dbReference type="EMBL" id="NMM96993.1"/>
    </source>
</evidence>
<dbReference type="GO" id="GO:0000156">
    <property type="term" value="F:phosphorelay response regulator activity"/>
    <property type="evidence" value="ECO:0007669"/>
    <property type="project" value="InterPro"/>
</dbReference>
<keyword evidence="1" id="KW-0597">Phosphoprotein</keyword>
<comment type="caution">
    <text evidence="3">The sequence shown here is derived from an EMBL/GenBank/DDBJ whole genome shotgun (WGS) entry which is preliminary data.</text>
</comment>
<dbReference type="PROSITE" id="PS50110">
    <property type="entry name" value="RESPONSE_REGULATORY"/>
    <property type="match status" value="1"/>
</dbReference>
<organism evidence="3 4">
    <name type="scientific">Bifidobacterium erythrocebi</name>
    <dbReference type="NCBI Taxonomy" id="2675325"/>
    <lineage>
        <taxon>Bacteria</taxon>
        <taxon>Bacillati</taxon>
        <taxon>Actinomycetota</taxon>
        <taxon>Actinomycetes</taxon>
        <taxon>Bifidobacteriales</taxon>
        <taxon>Bifidobacteriaceae</taxon>
        <taxon>Bifidobacterium</taxon>
    </lineage>
</organism>